<dbReference type="PANTHER" id="PTHR42723">
    <property type="entry name" value="CHLOROPHYLL SYNTHASE"/>
    <property type="match status" value="1"/>
</dbReference>
<dbReference type="Pfam" id="PF01040">
    <property type="entry name" value="UbiA"/>
    <property type="match status" value="1"/>
</dbReference>
<evidence type="ECO:0000256" key="4">
    <source>
        <dbReference type="ARBA" id="ARBA00023136"/>
    </source>
</evidence>
<feature type="transmembrane region" description="Helical" evidence="5">
    <location>
        <begin position="145"/>
        <end position="163"/>
    </location>
</feature>
<accession>D7CUN4</accession>
<dbReference type="InterPro" id="IPR044878">
    <property type="entry name" value="UbiA_sf"/>
</dbReference>
<feature type="transmembrane region" description="Helical" evidence="5">
    <location>
        <begin position="226"/>
        <end position="246"/>
    </location>
</feature>
<feature type="transmembrane region" description="Helical" evidence="5">
    <location>
        <begin position="102"/>
        <end position="133"/>
    </location>
</feature>
<dbReference type="InterPro" id="IPR000537">
    <property type="entry name" value="UbiA_prenyltransferase"/>
</dbReference>
<keyword evidence="3 5" id="KW-1133">Transmembrane helix</keyword>
<dbReference type="STRING" id="649638.Trad_0891"/>
<dbReference type="InterPro" id="IPR050475">
    <property type="entry name" value="Prenyltransferase_related"/>
</dbReference>
<feature type="transmembrane region" description="Helical" evidence="5">
    <location>
        <begin position="200"/>
        <end position="220"/>
    </location>
</feature>
<dbReference type="eggNOG" id="COG0382">
    <property type="taxonomic scope" value="Bacteria"/>
</dbReference>
<reference evidence="7" key="1">
    <citation type="submission" date="2010-05" db="EMBL/GenBank/DDBJ databases">
        <title>The complete genome of Truepera radiovictris DSM 17093.</title>
        <authorList>
            <consortium name="US DOE Joint Genome Institute (JGI-PGF)"/>
            <person name="Lucas S."/>
            <person name="Copeland A."/>
            <person name="Lapidus A."/>
            <person name="Glavina del Rio T."/>
            <person name="Dalin E."/>
            <person name="Tice H."/>
            <person name="Bruce D."/>
            <person name="Goodwin L."/>
            <person name="Pitluck S."/>
            <person name="Kyrpides N."/>
            <person name="Mavromatis K."/>
            <person name="Ovchinnikova G."/>
            <person name="Munk A.C."/>
            <person name="Detter J.C."/>
            <person name="Han C."/>
            <person name="Tapia R."/>
            <person name="Land M."/>
            <person name="Hauser L."/>
            <person name="Markowitz V."/>
            <person name="Cheng J.-F."/>
            <person name="Hugenholtz P."/>
            <person name="Woyke T."/>
            <person name="Wu D."/>
            <person name="Tindall B."/>
            <person name="Pomrenke H.G."/>
            <person name="Brambilla E."/>
            <person name="Klenk H.-P."/>
            <person name="Eisen J.A."/>
        </authorList>
    </citation>
    <scope>NUCLEOTIDE SEQUENCE [LARGE SCALE GENOMIC DNA]</scope>
    <source>
        <strain evidence="7">DSM 17093 / CIP 108686 / LMG 22925 / RQ-24</strain>
    </source>
</reference>
<dbReference type="AlphaFoldDB" id="D7CUN4"/>
<dbReference type="RefSeq" id="WP_013177397.1">
    <property type="nucleotide sequence ID" value="NC_014221.1"/>
</dbReference>
<evidence type="ECO:0000256" key="1">
    <source>
        <dbReference type="ARBA" id="ARBA00004141"/>
    </source>
</evidence>
<dbReference type="CDD" id="cd13964">
    <property type="entry name" value="PT_UbiA_1"/>
    <property type="match status" value="1"/>
</dbReference>
<keyword evidence="2 5" id="KW-0812">Transmembrane</keyword>
<name>D7CUN4_TRURR</name>
<dbReference type="GO" id="GO:0016020">
    <property type="term" value="C:membrane"/>
    <property type="evidence" value="ECO:0007669"/>
    <property type="project" value="UniProtKB-SubCell"/>
</dbReference>
<sequence>MTSTPHQPSRARAHLALARLSNSPTVVSNALAGAALAGALSAARAPTALGALVILSAAMVLFYTAGMYLNDLFDLEHDRRERPERPLPAGAVSRREALTATVLLFAAGTFLLSLLGAAPLASGLVLLALIVLYDAWHKTNPLSPLLMAATRAMVYVTAFLALRPTVPPDGMVARMVLWALLLGLYIVGLTTIAKTETRTLTGYWPAALLFLPILFAAPLLPWTLLWLPLAFALWLAYSLSFVYAPARQVGRATAQLIAGVSLLDALVLGLFGTLGGVWAALVAFGATLALQRYIRGT</sequence>
<gene>
    <name evidence="6" type="ordered locus">Trad_0891</name>
</gene>
<dbReference type="EMBL" id="CP002049">
    <property type="protein sequence ID" value="ADI14025.1"/>
    <property type="molecule type" value="Genomic_DNA"/>
</dbReference>
<dbReference type="KEGG" id="tra:Trad_0891"/>
<evidence type="ECO:0000313" key="6">
    <source>
        <dbReference type="EMBL" id="ADI14025.1"/>
    </source>
</evidence>
<evidence type="ECO:0000313" key="7">
    <source>
        <dbReference type="Proteomes" id="UP000000379"/>
    </source>
</evidence>
<dbReference type="GO" id="GO:0016765">
    <property type="term" value="F:transferase activity, transferring alkyl or aryl (other than methyl) groups"/>
    <property type="evidence" value="ECO:0007669"/>
    <property type="project" value="InterPro"/>
</dbReference>
<dbReference type="HOGENOM" id="CLU_060108_0_0_0"/>
<proteinExistence type="predicted"/>
<dbReference type="PANTHER" id="PTHR42723:SF1">
    <property type="entry name" value="CHLOROPHYLL SYNTHASE, CHLOROPLASTIC"/>
    <property type="match status" value="1"/>
</dbReference>
<dbReference type="OrthoDB" id="508337at2"/>
<dbReference type="Gene3D" id="1.10.357.140">
    <property type="entry name" value="UbiA prenyltransferase"/>
    <property type="match status" value="1"/>
</dbReference>
<reference evidence="6 7" key="2">
    <citation type="journal article" date="2011" name="Stand. Genomic Sci.">
        <title>Complete genome sequence of Truepera radiovictrix type strain (RQ-24).</title>
        <authorList>
            <person name="Ivanova N."/>
            <person name="Rohde C."/>
            <person name="Munk C."/>
            <person name="Nolan M."/>
            <person name="Lucas S."/>
            <person name="Del Rio T.G."/>
            <person name="Tice H."/>
            <person name="Deshpande S."/>
            <person name="Cheng J.F."/>
            <person name="Tapia R."/>
            <person name="Han C."/>
            <person name="Goodwin L."/>
            <person name="Pitluck S."/>
            <person name="Liolios K."/>
            <person name="Mavromatis K."/>
            <person name="Mikhailova N."/>
            <person name="Pati A."/>
            <person name="Chen A."/>
            <person name="Palaniappan K."/>
            <person name="Land M."/>
            <person name="Hauser L."/>
            <person name="Chang Y.J."/>
            <person name="Jeffries C.D."/>
            <person name="Brambilla E."/>
            <person name="Rohde M."/>
            <person name="Goker M."/>
            <person name="Tindall B.J."/>
            <person name="Woyke T."/>
            <person name="Bristow J."/>
            <person name="Eisen J.A."/>
            <person name="Markowitz V."/>
            <person name="Hugenholtz P."/>
            <person name="Kyrpides N.C."/>
            <person name="Klenk H.P."/>
            <person name="Lapidus A."/>
        </authorList>
    </citation>
    <scope>NUCLEOTIDE SEQUENCE [LARGE SCALE GENOMIC DNA]</scope>
    <source>
        <strain evidence="7">DSM 17093 / CIP 108686 / LMG 22925 / RQ-24</strain>
    </source>
</reference>
<feature type="transmembrane region" description="Helical" evidence="5">
    <location>
        <begin position="49"/>
        <end position="69"/>
    </location>
</feature>
<evidence type="ECO:0000256" key="2">
    <source>
        <dbReference type="ARBA" id="ARBA00022692"/>
    </source>
</evidence>
<feature type="transmembrane region" description="Helical" evidence="5">
    <location>
        <begin position="175"/>
        <end position="193"/>
    </location>
</feature>
<dbReference type="Proteomes" id="UP000000379">
    <property type="component" value="Chromosome"/>
</dbReference>
<protein>
    <submittedName>
        <fullName evidence="6">UbiA prenyltransferase</fullName>
    </submittedName>
</protein>
<evidence type="ECO:0000256" key="5">
    <source>
        <dbReference type="SAM" id="Phobius"/>
    </source>
</evidence>
<keyword evidence="7" id="KW-1185">Reference proteome</keyword>
<keyword evidence="4 5" id="KW-0472">Membrane</keyword>
<organism evidence="6 7">
    <name type="scientific">Truepera radiovictrix (strain DSM 17093 / CIP 108686 / LMG 22925 / RQ-24)</name>
    <dbReference type="NCBI Taxonomy" id="649638"/>
    <lineage>
        <taxon>Bacteria</taxon>
        <taxon>Thermotogati</taxon>
        <taxon>Deinococcota</taxon>
        <taxon>Deinococci</taxon>
        <taxon>Trueperales</taxon>
        <taxon>Trueperaceae</taxon>
        <taxon>Truepera</taxon>
    </lineage>
</organism>
<comment type="subcellular location">
    <subcellularLocation>
        <location evidence="1">Membrane</location>
        <topology evidence="1">Multi-pass membrane protein</topology>
    </subcellularLocation>
</comment>
<evidence type="ECO:0000256" key="3">
    <source>
        <dbReference type="ARBA" id="ARBA00022989"/>
    </source>
</evidence>